<gene>
    <name evidence="1" type="ORF">EYF80_025198</name>
</gene>
<sequence length="128" mass="14026">MKHSSTLQLLVYSGVVASSSSELLSDTCRIFPPFLVLWGLGGGGRTDSDWSELRESFLNMLSIFSLLVLRTAELGSRWCCCLLEGSPRSPLRRSPDRSPSTGLRCGVGGLWLELLWPPIGPGEQRSTE</sequence>
<proteinExistence type="predicted"/>
<evidence type="ECO:0000313" key="1">
    <source>
        <dbReference type="EMBL" id="TNN64571.1"/>
    </source>
</evidence>
<evidence type="ECO:0000313" key="2">
    <source>
        <dbReference type="Proteomes" id="UP000314294"/>
    </source>
</evidence>
<comment type="caution">
    <text evidence="1">The sequence shown here is derived from an EMBL/GenBank/DDBJ whole genome shotgun (WGS) entry which is preliminary data.</text>
</comment>
<name>A0A4Z2HG34_9TELE</name>
<organism evidence="1 2">
    <name type="scientific">Liparis tanakae</name>
    <name type="common">Tanaka's snailfish</name>
    <dbReference type="NCBI Taxonomy" id="230148"/>
    <lineage>
        <taxon>Eukaryota</taxon>
        <taxon>Metazoa</taxon>
        <taxon>Chordata</taxon>
        <taxon>Craniata</taxon>
        <taxon>Vertebrata</taxon>
        <taxon>Euteleostomi</taxon>
        <taxon>Actinopterygii</taxon>
        <taxon>Neopterygii</taxon>
        <taxon>Teleostei</taxon>
        <taxon>Neoteleostei</taxon>
        <taxon>Acanthomorphata</taxon>
        <taxon>Eupercaria</taxon>
        <taxon>Perciformes</taxon>
        <taxon>Cottioidei</taxon>
        <taxon>Cottales</taxon>
        <taxon>Liparidae</taxon>
        <taxon>Liparis</taxon>
    </lineage>
</organism>
<dbReference type="AlphaFoldDB" id="A0A4Z2HG34"/>
<accession>A0A4Z2HG34</accession>
<dbReference type="Proteomes" id="UP000314294">
    <property type="component" value="Unassembled WGS sequence"/>
</dbReference>
<keyword evidence="2" id="KW-1185">Reference proteome</keyword>
<protein>
    <submittedName>
        <fullName evidence="1">Uncharacterized protein</fullName>
    </submittedName>
</protein>
<dbReference type="EMBL" id="SRLO01000250">
    <property type="protein sequence ID" value="TNN64571.1"/>
    <property type="molecule type" value="Genomic_DNA"/>
</dbReference>
<reference evidence="1 2" key="1">
    <citation type="submission" date="2019-03" db="EMBL/GenBank/DDBJ databases">
        <title>First draft genome of Liparis tanakae, snailfish: a comprehensive survey of snailfish specific genes.</title>
        <authorList>
            <person name="Kim W."/>
            <person name="Song I."/>
            <person name="Jeong J.-H."/>
            <person name="Kim D."/>
            <person name="Kim S."/>
            <person name="Ryu S."/>
            <person name="Song J.Y."/>
            <person name="Lee S.K."/>
        </authorList>
    </citation>
    <scope>NUCLEOTIDE SEQUENCE [LARGE SCALE GENOMIC DNA]</scope>
    <source>
        <tissue evidence="1">Muscle</tissue>
    </source>
</reference>